<gene>
    <name evidence="1" type="ordered locus">CLOAM1729</name>
</gene>
<dbReference type="HOGENOM" id="CLU_2583401_0_0_0"/>
<reference evidence="1 2" key="1">
    <citation type="journal article" date="2008" name="J. Bacteriol.">
        <title>'Candidatus Cloacamonas acidaminovorans': genome sequence reconstruction provides a first glimpse of a new bacterial division.</title>
        <authorList>
            <person name="Pelletier E."/>
            <person name="Kreimeyer A."/>
            <person name="Bocs S."/>
            <person name="Rouy Z."/>
            <person name="Gyapay G."/>
            <person name="Chouari R."/>
            <person name="Riviere D."/>
            <person name="Ganesan A."/>
            <person name="Daegelen P."/>
            <person name="Sghir A."/>
            <person name="Cohen G.N."/>
            <person name="Medigue C."/>
            <person name="Weissenbach J."/>
            <person name="Le Paslier D."/>
        </authorList>
    </citation>
    <scope>NUCLEOTIDE SEQUENCE [LARGE SCALE GENOMIC DNA]</scope>
    <source>
        <strain evidence="2">Evry</strain>
    </source>
</reference>
<dbReference type="AlphaFoldDB" id="B0VJB1"/>
<proteinExistence type="predicted"/>
<dbReference type="KEGG" id="caci:CLOAM1729"/>
<name>B0VJB1_CLOAI</name>
<evidence type="ECO:0000313" key="2">
    <source>
        <dbReference type="Proteomes" id="UP000002019"/>
    </source>
</evidence>
<protein>
    <submittedName>
        <fullName evidence="1">Uncharacterized protein</fullName>
    </submittedName>
</protein>
<dbReference type="STRING" id="459349.CLOAM1729"/>
<sequence length="80" mass="8973">MSIDFVAILSTQVLYSLVVRKLNPGEKKISNTNFLLDNVSIANFMALCYAQQNVIFNTLKKVKYANGSSKFCSRCLFLSV</sequence>
<evidence type="ECO:0000313" key="1">
    <source>
        <dbReference type="EMBL" id="CAO81565.1"/>
    </source>
</evidence>
<accession>B0VJB1</accession>
<dbReference type="EMBL" id="CU466930">
    <property type="protein sequence ID" value="CAO81565.1"/>
    <property type="molecule type" value="Genomic_DNA"/>
</dbReference>
<organism evidence="1 2">
    <name type="scientific">Cloacimonas acidaminovorans (strain Evry)</name>
    <dbReference type="NCBI Taxonomy" id="459349"/>
    <lineage>
        <taxon>Bacteria</taxon>
        <taxon>Pseudomonadati</taxon>
        <taxon>Candidatus Cloacimonadota</taxon>
        <taxon>Candidatus Cloacimonadia</taxon>
        <taxon>Candidatus Cloacimonadales</taxon>
        <taxon>Candidatus Cloacimonadaceae</taxon>
        <taxon>Candidatus Cloacimonas</taxon>
    </lineage>
</organism>
<keyword evidence="2" id="KW-1185">Reference proteome</keyword>
<dbReference type="Proteomes" id="UP000002019">
    <property type="component" value="Chromosome"/>
</dbReference>